<keyword evidence="8 16" id="KW-1278">Translocase</keyword>
<evidence type="ECO:0000313" key="19">
    <source>
        <dbReference type="Proteomes" id="UP000218327"/>
    </source>
</evidence>
<dbReference type="EMBL" id="NVVJ01000001">
    <property type="protein sequence ID" value="PCJ28666.1"/>
    <property type="molecule type" value="Genomic_DNA"/>
</dbReference>
<keyword evidence="6 16" id="KW-0288">FMN</keyword>
<feature type="transmembrane region" description="Helical" evidence="16">
    <location>
        <begin position="150"/>
        <end position="169"/>
    </location>
</feature>
<dbReference type="InterPro" id="IPR004338">
    <property type="entry name" value="NqrB/RnfD"/>
</dbReference>
<keyword evidence="14 16" id="KW-0472">Membrane</keyword>
<name>A0A2A5BCB4_9GAMM</name>
<keyword evidence="10 16" id="KW-0520">NAD</keyword>
<evidence type="ECO:0000256" key="8">
    <source>
        <dbReference type="ARBA" id="ARBA00022967"/>
    </source>
</evidence>
<evidence type="ECO:0000256" key="2">
    <source>
        <dbReference type="ARBA" id="ARBA00022475"/>
    </source>
</evidence>
<evidence type="ECO:0000256" key="16">
    <source>
        <dbReference type="HAMAP-Rule" id="MF_00426"/>
    </source>
</evidence>
<keyword evidence="13 16" id="KW-0830">Ubiquinone</keyword>
<comment type="cofactor">
    <cofactor evidence="16 17">
        <name>FMN</name>
        <dbReference type="ChEBI" id="CHEBI:58210"/>
    </cofactor>
</comment>
<proteinExistence type="inferred from homology"/>
<keyword evidence="1 16" id="KW-0813">Transport</keyword>
<evidence type="ECO:0000256" key="11">
    <source>
        <dbReference type="ARBA" id="ARBA00023053"/>
    </source>
</evidence>
<dbReference type="NCBIfam" id="NF003756">
    <property type="entry name" value="PRK05349.1"/>
    <property type="match status" value="1"/>
</dbReference>
<evidence type="ECO:0000256" key="7">
    <source>
        <dbReference type="ARBA" id="ARBA00022692"/>
    </source>
</evidence>
<keyword evidence="12 16" id="KW-0406">Ion transport</keyword>
<sequence length="405" mass="44297">MGLRRVLDDIEPHFKKGGKYEAWFALFEAVDTLFYTPNKVTLAQPHVRDGIDLKRIMITVWVAAFFPMFYGMYNLGFQANSAIAAMALEGSGDWHEPFIALLAGHNPASLWDNTWFGVVHYMPIYLVVFLVGGFWEVLFAMKRGHEINEGFFVTSILFTLIVPPDIPLWQAALGISFGIVVGKEVFGGTGKNFLNPALTGRAFLFFAYAPQMSGDAVWTAVDGFSGATPLGQIAAEGLPAIAAATGRELTWLNAFFGQMQGSIGETSTLAILLGACLLLITRIASWRIMLGVFLGMCATATLFNTIGSDTNAAFATPWYWHFVLGGFAFGMVFMATDPVSAAMTNTGKWIFGGLIGFMIVLIRVVNPAYPEGTMLAILFANLFAPLIDYFVVKANINRRRARGVL</sequence>
<evidence type="ECO:0000256" key="17">
    <source>
        <dbReference type="PIRSR" id="PIRSR016055-50"/>
    </source>
</evidence>
<feature type="transmembrane region" description="Helical" evidence="16">
    <location>
        <begin position="118"/>
        <end position="138"/>
    </location>
</feature>
<evidence type="ECO:0000256" key="9">
    <source>
        <dbReference type="ARBA" id="ARBA00022989"/>
    </source>
</evidence>
<dbReference type="InterPro" id="IPR010966">
    <property type="entry name" value="NqrB"/>
</dbReference>
<dbReference type="PIRSF" id="PIRSF016055">
    <property type="entry name" value="NADH-UbQ_OxRdtase_B_su"/>
    <property type="match status" value="1"/>
</dbReference>
<keyword evidence="7 16" id="KW-0812">Transmembrane</keyword>
<dbReference type="GO" id="GO:0022904">
    <property type="term" value="P:respiratory electron transport chain"/>
    <property type="evidence" value="ECO:0007669"/>
    <property type="project" value="InterPro"/>
</dbReference>
<protein>
    <recommendedName>
        <fullName evidence="16">Na(+)-translocating NADH-quinone reductase subunit B</fullName>
        <shortName evidence="16">Na(+)-NQR subunit B</shortName>
        <shortName evidence="16">Na(+)-translocating NQR subunit B</shortName>
        <ecNumber evidence="16">7.2.1.1</ecNumber>
    </recommendedName>
    <alternativeName>
        <fullName evidence="16">NQR complex subunit B</fullName>
    </alternativeName>
    <alternativeName>
        <fullName evidence="16">NQR-1 subunit B</fullName>
    </alternativeName>
</protein>
<feature type="transmembrane region" description="Helical" evidence="16">
    <location>
        <begin position="318"/>
        <end position="336"/>
    </location>
</feature>
<comment type="subunit">
    <text evidence="16">Composed of six subunits; NqrA, NqrB, NqrC, NqrD, NqrE and NqrF.</text>
</comment>
<feature type="transmembrane region" description="Helical" evidence="16">
    <location>
        <begin position="56"/>
        <end position="73"/>
    </location>
</feature>
<evidence type="ECO:0000256" key="4">
    <source>
        <dbReference type="ARBA" id="ARBA00022553"/>
    </source>
</evidence>
<keyword evidence="15 16" id="KW-0739">Sodium transport</keyword>
<evidence type="ECO:0000256" key="3">
    <source>
        <dbReference type="ARBA" id="ARBA00022519"/>
    </source>
</evidence>
<dbReference type="PANTHER" id="PTHR30578">
    <property type="entry name" value="ELECTRON TRANSPORT COMPLEX PROTEIN RNFD"/>
    <property type="match status" value="1"/>
</dbReference>
<feature type="transmembrane region" description="Helical" evidence="16">
    <location>
        <begin position="288"/>
        <end position="306"/>
    </location>
</feature>
<keyword evidence="5 16" id="KW-0285">Flavoprotein</keyword>
<dbReference type="HAMAP" id="MF_00426">
    <property type="entry name" value="NqrB"/>
    <property type="match status" value="1"/>
</dbReference>
<dbReference type="NCBIfam" id="TIGR01937">
    <property type="entry name" value="nqrB"/>
    <property type="match status" value="1"/>
</dbReference>
<keyword evidence="3" id="KW-0997">Cell inner membrane</keyword>
<evidence type="ECO:0000313" key="18">
    <source>
        <dbReference type="EMBL" id="PCJ28666.1"/>
    </source>
</evidence>
<evidence type="ECO:0000256" key="1">
    <source>
        <dbReference type="ARBA" id="ARBA00022448"/>
    </source>
</evidence>
<evidence type="ECO:0000256" key="5">
    <source>
        <dbReference type="ARBA" id="ARBA00022630"/>
    </source>
</evidence>
<comment type="function">
    <text evidence="16">NQR complex catalyzes the reduction of ubiquinone-1 to ubiquinol by two successive reactions, coupled with the transport of Na(+) ions from the cytoplasm to the periplasm. NqrA to NqrE are probably involved in the second step, the conversion of ubisemiquinone to ubiquinol.</text>
</comment>
<gene>
    <name evidence="16" type="primary">nqrB</name>
    <name evidence="18" type="ORF">COA96_00335</name>
</gene>
<reference evidence="19" key="1">
    <citation type="submission" date="2017-08" db="EMBL/GenBank/DDBJ databases">
        <title>A dynamic microbial community with high functional redundancy inhabits the cold, oxic subseafloor aquifer.</title>
        <authorList>
            <person name="Tully B.J."/>
            <person name="Wheat C.G."/>
            <person name="Glazer B.T."/>
            <person name="Huber J.A."/>
        </authorList>
    </citation>
    <scope>NUCLEOTIDE SEQUENCE [LARGE SCALE GENOMIC DNA]</scope>
</reference>
<dbReference type="Proteomes" id="UP000218327">
    <property type="component" value="Unassembled WGS sequence"/>
</dbReference>
<feature type="transmembrane region" description="Helical" evidence="16">
    <location>
        <begin position="372"/>
        <end position="392"/>
    </location>
</feature>
<dbReference type="Pfam" id="PF03116">
    <property type="entry name" value="NQR2_RnfD_RnfE"/>
    <property type="match status" value="1"/>
</dbReference>
<comment type="similarity">
    <text evidence="16">Belongs to the NqrB/RnfD family.</text>
</comment>
<keyword evidence="11 16" id="KW-0915">Sodium</keyword>
<accession>A0A2A5BCB4</accession>
<dbReference type="GO" id="GO:0005886">
    <property type="term" value="C:plasma membrane"/>
    <property type="evidence" value="ECO:0007669"/>
    <property type="project" value="UniProtKB-SubCell"/>
</dbReference>
<feature type="modified residue" description="FMN phosphoryl threonine" evidence="16 17">
    <location>
        <position position="228"/>
    </location>
</feature>
<comment type="caution">
    <text evidence="18">The sequence shown here is derived from an EMBL/GenBank/DDBJ whole genome shotgun (WGS) entry which is preliminary data.</text>
</comment>
<dbReference type="AlphaFoldDB" id="A0A2A5BCB4"/>
<dbReference type="EC" id="7.2.1.1" evidence="16"/>
<keyword evidence="4 16" id="KW-0597">Phosphoprotein</keyword>
<dbReference type="PANTHER" id="PTHR30578:SF1">
    <property type="entry name" value="NA(+)-TRANSLOCATING NADH-QUINONE REDUCTASE SUBUNIT B"/>
    <property type="match status" value="1"/>
</dbReference>
<feature type="transmembrane region" description="Helical" evidence="16">
    <location>
        <begin position="262"/>
        <end position="281"/>
    </location>
</feature>
<keyword evidence="9 16" id="KW-1133">Transmembrane helix</keyword>
<evidence type="ECO:0000256" key="6">
    <source>
        <dbReference type="ARBA" id="ARBA00022643"/>
    </source>
</evidence>
<feature type="transmembrane region" description="Helical" evidence="16">
    <location>
        <begin position="348"/>
        <end position="366"/>
    </location>
</feature>
<dbReference type="GO" id="GO:0006814">
    <property type="term" value="P:sodium ion transport"/>
    <property type="evidence" value="ECO:0007669"/>
    <property type="project" value="UniProtKB-UniRule"/>
</dbReference>
<evidence type="ECO:0000256" key="13">
    <source>
        <dbReference type="ARBA" id="ARBA00023075"/>
    </source>
</evidence>
<dbReference type="GO" id="GO:0010181">
    <property type="term" value="F:FMN binding"/>
    <property type="evidence" value="ECO:0007669"/>
    <property type="project" value="InterPro"/>
</dbReference>
<evidence type="ECO:0000256" key="15">
    <source>
        <dbReference type="ARBA" id="ARBA00023201"/>
    </source>
</evidence>
<dbReference type="GO" id="GO:0055085">
    <property type="term" value="P:transmembrane transport"/>
    <property type="evidence" value="ECO:0007669"/>
    <property type="project" value="InterPro"/>
</dbReference>
<evidence type="ECO:0000256" key="12">
    <source>
        <dbReference type="ARBA" id="ARBA00023065"/>
    </source>
</evidence>
<keyword evidence="2 16" id="KW-1003">Cell membrane</keyword>
<comment type="subcellular location">
    <subcellularLocation>
        <location evidence="16">Cell membrane</location>
        <topology evidence="16">Multi-pass membrane protein</topology>
    </subcellularLocation>
</comment>
<organism evidence="18 19">
    <name type="scientific">SAR86 cluster bacterium</name>
    <dbReference type="NCBI Taxonomy" id="2030880"/>
    <lineage>
        <taxon>Bacteria</taxon>
        <taxon>Pseudomonadati</taxon>
        <taxon>Pseudomonadota</taxon>
        <taxon>Gammaproteobacteria</taxon>
        <taxon>SAR86 cluster</taxon>
    </lineage>
</organism>
<comment type="catalytic activity">
    <reaction evidence="16">
        <text>a ubiquinone + n Na(+)(in) + NADH + H(+) = a ubiquinol + n Na(+)(out) + NAD(+)</text>
        <dbReference type="Rhea" id="RHEA:47748"/>
        <dbReference type="Rhea" id="RHEA-COMP:9565"/>
        <dbReference type="Rhea" id="RHEA-COMP:9566"/>
        <dbReference type="ChEBI" id="CHEBI:15378"/>
        <dbReference type="ChEBI" id="CHEBI:16389"/>
        <dbReference type="ChEBI" id="CHEBI:17976"/>
        <dbReference type="ChEBI" id="CHEBI:29101"/>
        <dbReference type="ChEBI" id="CHEBI:57540"/>
        <dbReference type="ChEBI" id="CHEBI:57945"/>
        <dbReference type="EC" id="7.2.1.1"/>
    </reaction>
</comment>
<evidence type="ECO:0000256" key="10">
    <source>
        <dbReference type="ARBA" id="ARBA00023027"/>
    </source>
</evidence>
<dbReference type="GO" id="GO:0016655">
    <property type="term" value="F:oxidoreductase activity, acting on NAD(P)H, quinone or similar compound as acceptor"/>
    <property type="evidence" value="ECO:0007669"/>
    <property type="project" value="UniProtKB-UniRule"/>
</dbReference>
<evidence type="ECO:0000256" key="14">
    <source>
        <dbReference type="ARBA" id="ARBA00023136"/>
    </source>
</evidence>